<gene>
    <name evidence="1" type="ORF">PYH69_09675</name>
</gene>
<dbReference type="Proteomes" id="UP001223261">
    <property type="component" value="Chromosome"/>
</dbReference>
<proteinExistence type="predicted"/>
<accession>A0AAX3W260</accession>
<sequence>MKQTERHIGMDVTAKIRVEMYVPATSDEEAEKYVECLAENKMSDLIEGKIKELDPNILWID</sequence>
<evidence type="ECO:0000313" key="1">
    <source>
        <dbReference type="EMBL" id="WHI59025.1"/>
    </source>
</evidence>
<organism evidence="1 2">
    <name type="scientific">Mammaliicoccus lentus</name>
    <name type="common">Staphylococcus lentus</name>
    <dbReference type="NCBI Taxonomy" id="42858"/>
    <lineage>
        <taxon>Bacteria</taxon>
        <taxon>Bacillati</taxon>
        <taxon>Bacillota</taxon>
        <taxon>Bacilli</taxon>
        <taxon>Bacillales</taxon>
        <taxon>Staphylococcaceae</taxon>
        <taxon>Mammaliicoccus</taxon>
    </lineage>
</organism>
<protein>
    <submittedName>
        <fullName evidence="1">Uncharacterized protein</fullName>
    </submittedName>
</protein>
<dbReference type="RefSeq" id="WP_282861795.1">
    <property type="nucleotide sequence ID" value="NZ_CP118848.1"/>
</dbReference>
<dbReference type="EMBL" id="CP118848">
    <property type="protein sequence ID" value="WHI59025.1"/>
    <property type="molecule type" value="Genomic_DNA"/>
</dbReference>
<reference evidence="1" key="1">
    <citation type="journal article" date="2023" name="Antibiotics">
        <title>Prevalence and Molecular Characterization of Methicillin-Resistant Staphylococci (MRS) and Mammaliicocci (MRM) in Dromedary Camels from Algeria: First Detection of SCCmec-mecC Hybrid in Methicillin-Resistant Mammaliicoccus lentus.</title>
        <authorList>
            <person name="Belhout C."/>
            <person name="Boyen F."/>
            <person name="Vereecke N."/>
            <person name="Theuns S."/>
            <person name="Taibi N."/>
            <person name="Stegger M."/>
            <person name="de la Fe-Rodriguez P.Y."/>
            <person name="Bouayad L."/>
            <person name="Elgroud R."/>
            <person name="Butaye P."/>
        </authorList>
    </citation>
    <scope>NUCLEOTIDE SEQUENCE</scope>
    <source>
        <strain evidence="1">7048</strain>
    </source>
</reference>
<dbReference type="AlphaFoldDB" id="A0AAX3W260"/>
<evidence type="ECO:0000313" key="2">
    <source>
        <dbReference type="Proteomes" id="UP001223261"/>
    </source>
</evidence>
<name>A0AAX3W260_MAMLE</name>